<keyword evidence="3" id="KW-0479">Metal-binding</keyword>
<dbReference type="InterPro" id="IPR036396">
    <property type="entry name" value="Cyt_P450_sf"/>
</dbReference>
<dbReference type="InterPro" id="IPR017972">
    <property type="entry name" value="Cyt_P450_CS"/>
</dbReference>
<keyword evidence="5" id="KW-0408">Iron</keyword>
<comment type="similarity">
    <text evidence="1">Belongs to the cytochrome P450 family.</text>
</comment>
<keyword evidence="6" id="KW-0503">Monooxygenase</keyword>
<keyword evidence="4" id="KW-0560">Oxidoreductase</keyword>
<reference evidence="8" key="1">
    <citation type="submission" date="2020-05" db="EMBL/GenBank/DDBJ databases">
        <authorList>
            <person name="Chiriac C."/>
            <person name="Salcher M."/>
            <person name="Ghai R."/>
            <person name="Kavagutti S V."/>
        </authorList>
    </citation>
    <scope>NUCLEOTIDE SEQUENCE</scope>
</reference>
<dbReference type="PRINTS" id="PR00385">
    <property type="entry name" value="P450"/>
</dbReference>
<keyword evidence="2" id="KW-0349">Heme</keyword>
<evidence type="ECO:0000256" key="2">
    <source>
        <dbReference type="ARBA" id="ARBA00022617"/>
    </source>
</evidence>
<proteinExistence type="inferred from homology"/>
<dbReference type="SUPFAM" id="SSF48264">
    <property type="entry name" value="Cytochrome P450"/>
    <property type="match status" value="1"/>
</dbReference>
<evidence type="ECO:0000256" key="5">
    <source>
        <dbReference type="ARBA" id="ARBA00023004"/>
    </source>
</evidence>
<dbReference type="PRINTS" id="PR00359">
    <property type="entry name" value="BP450"/>
</dbReference>
<dbReference type="Pfam" id="PF00067">
    <property type="entry name" value="p450"/>
    <property type="match status" value="1"/>
</dbReference>
<name>A0A6J6GND5_9ZZZZ</name>
<evidence type="ECO:0000256" key="4">
    <source>
        <dbReference type="ARBA" id="ARBA00023002"/>
    </source>
</evidence>
<dbReference type="FunFam" id="1.10.630.10:FF:000018">
    <property type="entry name" value="Cytochrome P450 monooxygenase"/>
    <property type="match status" value="1"/>
</dbReference>
<dbReference type="Gene3D" id="1.10.630.10">
    <property type="entry name" value="Cytochrome P450"/>
    <property type="match status" value="1"/>
</dbReference>
<dbReference type="PANTHER" id="PTHR46696:SF4">
    <property type="entry name" value="BIOTIN BIOSYNTHESIS CYTOCHROME P450"/>
    <property type="match status" value="1"/>
</dbReference>
<dbReference type="InterPro" id="IPR002397">
    <property type="entry name" value="Cyt_P450_B"/>
</dbReference>
<organism evidence="8">
    <name type="scientific">freshwater metagenome</name>
    <dbReference type="NCBI Taxonomy" id="449393"/>
    <lineage>
        <taxon>unclassified sequences</taxon>
        <taxon>metagenomes</taxon>
        <taxon>ecological metagenomes</taxon>
    </lineage>
</organism>
<dbReference type="PROSITE" id="PS00086">
    <property type="entry name" value="CYTOCHROME_P450"/>
    <property type="match status" value="1"/>
</dbReference>
<dbReference type="GO" id="GO:0008395">
    <property type="term" value="F:steroid hydroxylase activity"/>
    <property type="evidence" value="ECO:0007669"/>
    <property type="project" value="TreeGrafter"/>
</dbReference>
<evidence type="ECO:0000256" key="7">
    <source>
        <dbReference type="SAM" id="MobiDB-lite"/>
    </source>
</evidence>
<feature type="region of interest" description="Disordered" evidence="7">
    <location>
        <begin position="168"/>
        <end position="190"/>
    </location>
</feature>
<accession>A0A6J6GND5</accession>
<evidence type="ECO:0000313" key="8">
    <source>
        <dbReference type="EMBL" id="CAB4601710.1"/>
    </source>
</evidence>
<evidence type="ECO:0000256" key="3">
    <source>
        <dbReference type="ARBA" id="ARBA00022723"/>
    </source>
</evidence>
<evidence type="ECO:0000256" key="1">
    <source>
        <dbReference type="ARBA" id="ARBA00010617"/>
    </source>
</evidence>
<sequence length="404" mass="44737">MTALVDLYDPDTYSAGVPHDVFTELRRTQPVFWQNVPDQLGYWAVLRHADVVHVSRNPNLFSAEAGGVVIEDLDPERLARMREMILSMDPPRHIAYRKPLAPEFRARVIAGLETQIRDITRQVLDDVRGRSDVEFVHEVVGGIPTQVIGKLFGLPEADWDLLHDLAERNTSGQDPDINPGEANEEAGSADSSMKMALYGMDFAADRRTMAPQGDLMDIILGSEFDGRFLTDADIGSMLVQMITAGNDTTVSMMAGGLLALMLHPGQLAEVSQDASLIPGAVEEILRWHNPLHYFRRTATEDTTIGDTSIAAGDKVAMYYTSANRDELVFDDPQRFDISRSPNPQLSFGIGEHFCLGVHLARLEGRVFFEELLGSFRSFELAGDPVRVRSNLNNGLKRLPVCLGS</sequence>
<dbReference type="GO" id="GO:0036199">
    <property type="term" value="F:cholest-4-en-3-one 26-monooxygenase activity"/>
    <property type="evidence" value="ECO:0007669"/>
    <property type="project" value="TreeGrafter"/>
</dbReference>
<evidence type="ECO:0000256" key="6">
    <source>
        <dbReference type="ARBA" id="ARBA00023033"/>
    </source>
</evidence>
<dbReference type="GO" id="GO:0020037">
    <property type="term" value="F:heme binding"/>
    <property type="evidence" value="ECO:0007669"/>
    <property type="project" value="InterPro"/>
</dbReference>
<dbReference type="GO" id="GO:0005506">
    <property type="term" value="F:iron ion binding"/>
    <property type="evidence" value="ECO:0007669"/>
    <property type="project" value="InterPro"/>
</dbReference>
<protein>
    <submittedName>
        <fullName evidence="8">Unannotated protein</fullName>
    </submittedName>
</protein>
<dbReference type="AlphaFoldDB" id="A0A6J6GND5"/>
<dbReference type="GO" id="GO:0006707">
    <property type="term" value="P:cholesterol catabolic process"/>
    <property type="evidence" value="ECO:0007669"/>
    <property type="project" value="TreeGrafter"/>
</dbReference>
<dbReference type="CDD" id="cd11033">
    <property type="entry name" value="CYP142-like"/>
    <property type="match status" value="1"/>
</dbReference>
<dbReference type="EMBL" id="CAEZUP010000012">
    <property type="protein sequence ID" value="CAB4601710.1"/>
    <property type="molecule type" value="Genomic_DNA"/>
</dbReference>
<gene>
    <name evidence="8" type="ORF">UFOPK1835_00457</name>
</gene>
<dbReference type="PANTHER" id="PTHR46696">
    <property type="entry name" value="P450, PUTATIVE (EUROFUNG)-RELATED"/>
    <property type="match status" value="1"/>
</dbReference>
<dbReference type="InterPro" id="IPR001128">
    <property type="entry name" value="Cyt_P450"/>
</dbReference>